<sequence>MNARRTTTLLAALTVAASFTACSSNEATPASEGGSSSTAAAGGEGTLVVYTNSNAEGRAEWLTEEAKKQGLTIQVVGQGGGDTTNKLLAEKNNPVADVVFGLNNVFYEQLEAADILEDYTPSWSAEVDATKGDDDDNKSYWPIVEQGILLVYNTDKYTEATAPKDWTDLWSKPQFKGRYQSETSLGGATTRLVMAGILDRYKDESGEMGVSDEGWKQVQGYFDNGTPAEKDVDLYSRMAKGTVDMGQMNSSNVPKWEKTYNVTSKPVIPSVGVPYAIEQVALVKGTKKADDAKKFIDWFGSAEVQGAWSKKFQSMPVNKGAIAQADPSVVKFHEGLPQQKIDYTFVQEHIDEWVEKIELEYMK</sequence>
<protein>
    <submittedName>
        <fullName evidence="3">Extracellular solute-binding protein</fullName>
    </submittedName>
</protein>
<accession>A0ABW4RVA1</accession>
<evidence type="ECO:0000256" key="1">
    <source>
        <dbReference type="ARBA" id="ARBA00022729"/>
    </source>
</evidence>
<gene>
    <name evidence="3" type="ORF">ACFSCS_07095</name>
</gene>
<dbReference type="Proteomes" id="UP001597326">
    <property type="component" value="Unassembled WGS sequence"/>
</dbReference>
<organism evidence="3 4">
    <name type="scientific">Luteococcus peritonei</name>
    <dbReference type="NCBI Taxonomy" id="88874"/>
    <lineage>
        <taxon>Bacteria</taxon>
        <taxon>Bacillati</taxon>
        <taxon>Actinomycetota</taxon>
        <taxon>Actinomycetes</taxon>
        <taxon>Propionibacteriales</taxon>
        <taxon>Propionibacteriaceae</taxon>
        <taxon>Luteococcus</taxon>
    </lineage>
</organism>
<reference evidence="4" key="1">
    <citation type="journal article" date="2019" name="Int. J. Syst. Evol. Microbiol.">
        <title>The Global Catalogue of Microorganisms (GCM) 10K type strain sequencing project: providing services to taxonomists for standard genome sequencing and annotation.</title>
        <authorList>
            <consortium name="The Broad Institute Genomics Platform"/>
            <consortium name="The Broad Institute Genome Sequencing Center for Infectious Disease"/>
            <person name="Wu L."/>
            <person name="Ma J."/>
        </authorList>
    </citation>
    <scope>NUCLEOTIDE SEQUENCE [LARGE SCALE GENOMIC DNA]</scope>
    <source>
        <strain evidence="4">CAIM 431</strain>
    </source>
</reference>
<dbReference type="EMBL" id="JBHUFZ010000016">
    <property type="protein sequence ID" value="MFD1889955.1"/>
    <property type="molecule type" value="Genomic_DNA"/>
</dbReference>
<keyword evidence="1 2" id="KW-0732">Signal</keyword>
<dbReference type="PANTHER" id="PTHR30006:SF2">
    <property type="entry name" value="ABC TRANSPORTER SUBSTRATE-BINDING PROTEIN"/>
    <property type="match status" value="1"/>
</dbReference>
<dbReference type="PANTHER" id="PTHR30006">
    <property type="entry name" value="THIAMINE-BINDING PERIPLASMIC PROTEIN-RELATED"/>
    <property type="match status" value="1"/>
</dbReference>
<dbReference type="PROSITE" id="PS51257">
    <property type="entry name" value="PROKAR_LIPOPROTEIN"/>
    <property type="match status" value="1"/>
</dbReference>
<keyword evidence="4" id="KW-1185">Reference proteome</keyword>
<evidence type="ECO:0000256" key="2">
    <source>
        <dbReference type="SAM" id="SignalP"/>
    </source>
</evidence>
<name>A0ABW4RVA1_9ACTN</name>
<evidence type="ECO:0000313" key="3">
    <source>
        <dbReference type="EMBL" id="MFD1889955.1"/>
    </source>
</evidence>
<dbReference type="InterPro" id="IPR006059">
    <property type="entry name" value="SBP"/>
</dbReference>
<dbReference type="Gene3D" id="3.40.190.10">
    <property type="entry name" value="Periplasmic binding protein-like II"/>
    <property type="match status" value="2"/>
</dbReference>
<proteinExistence type="predicted"/>
<feature type="signal peptide" evidence="2">
    <location>
        <begin position="1"/>
        <end position="23"/>
    </location>
</feature>
<dbReference type="RefSeq" id="WP_343872888.1">
    <property type="nucleotide sequence ID" value="NZ_BAAAIX010000013.1"/>
</dbReference>
<evidence type="ECO:0000313" key="4">
    <source>
        <dbReference type="Proteomes" id="UP001597326"/>
    </source>
</evidence>
<dbReference type="Pfam" id="PF13416">
    <property type="entry name" value="SBP_bac_8"/>
    <property type="match status" value="1"/>
</dbReference>
<dbReference type="SUPFAM" id="SSF53850">
    <property type="entry name" value="Periplasmic binding protein-like II"/>
    <property type="match status" value="1"/>
</dbReference>
<comment type="caution">
    <text evidence="3">The sequence shown here is derived from an EMBL/GenBank/DDBJ whole genome shotgun (WGS) entry which is preliminary data.</text>
</comment>
<feature type="chain" id="PRO_5046754747" evidence="2">
    <location>
        <begin position="24"/>
        <end position="363"/>
    </location>
</feature>